<dbReference type="Proteomes" id="UP000308600">
    <property type="component" value="Unassembled WGS sequence"/>
</dbReference>
<protein>
    <submittedName>
        <fullName evidence="1">Uncharacterized protein</fullName>
    </submittedName>
</protein>
<name>A0ACD3B2S0_9AGAR</name>
<accession>A0ACD3B2S0</accession>
<reference evidence="1 2" key="1">
    <citation type="journal article" date="2019" name="Nat. Ecol. Evol.">
        <title>Megaphylogeny resolves global patterns of mushroom evolution.</title>
        <authorList>
            <person name="Varga T."/>
            <person name="Krizsan K."/>
            <person name="Foldi C."/>
            <person name="Dima B."/>
            <person name="Sanchez-Garcia M."/>
            <person name="Sanchez-Ramirez S."/>
            <person name="Szollosi G.J."/>
            <person name="Szarkandi J.G."/>
            <person name="Papp V."/>
            <person name="Albert L."/>
            <person name="Andreopoulos W."/>
            <person name="Angelini C."/>
            <person name="Antonin V."/>
            <person name="Barry K.W."/>
            <person name="Bougher N.L."/>
            <person name="Buchanan P."/>
            <person name="Buyck B."/>
            <person name="Bense V."/>
            <person name="Catcheside P."/>
            <person name="Chovatia M."/>
            <person name="Cooper J."/>
            <person name="Damon W."/>
            <person name="Desjardin D."/>
            <person name="Finy P."/>
            <person name="Geml J."/>
            <person name="Haridas S."/>
            <person name="Hughes K."/>
            <person name="Justo A."/>
            <person name="Karasinski D."/>
            <person name="Kautmanova I."/>
            <person name="Kiss B."/>
            <person name="Kocsube S."/>
            <person name="Kotiranta H."/>
            <person name="LaButti K.M."/>
            <person name="Lechner B.E."/>
            <person name="Liimatainen K."/>
            <person name="Lipzen A."/>
            <person name="Lukacs Z."/>
            <person name="Mihaltcheva S."/>
            <person name="Morgado L.N."/>
            <person name="Niskanen T."/>
            <person name="Noordeloos M.E."/>
            <person name="Ohm R.A."/>
            <person name="Ortiz-Santana B."/>
            <person name="Ovrebo C."/>
            <person name="Racz N."/>
            <person name="Riley R."/>
            <person name="Savchenko A."/>
            <person name="Shiryaev A."/>
            <person name="Soop K."/>
            <person name="Spirin V."/>
            <person name="Szebenyi C."/>
            <person name="Tomsovsky M."/>
            <person name="Tulloss R.E."/>
            <person name="Uehling J."/>
            <person name="Grigoriev I.V."/>
            <person name="Vagvolgyi C."/>
            <person name="Papp T."/>
            <person name="Martin F.M."/>
            <person name="Miettinen O."/>
            <person name="Hibbett D.S."/>
            <person name="Nagy L.G."/>
        </authorList>
    </citation>
    <scope>NUCLEOTIDE SEQUENCE [LARGE SCALE GENOMIC DNA]</scope>
    <source>
        <strain evidence="1 2">NL-1719</strain>
    </source>
</reference>
<keyword evidence="2" id="KW-1185">Reference proteome</keyword>
<proteinExistence type="predicted"/>
<sequence>MWSSASEVDEEWEGGKHETKECLKVERKKKIWELTLLISKGPYTGFMPPLLAISFISSLVAIAFSSTGVVASLFVERAMSNGMELDWGTGLNFCACGLSWGVVADSEGEDEDKATITRTFSFLPFREEKTSRNLVNIVAETNLLKFGGWLSHTGDVWRGGSTK</sequence>
<evidence type="ECO:0000313" key="2">
    <source>
        <dbReference type="Proteomes" id="UP000308600"/>
    </source>
</evidence>
<organism evidence="1 2">
    <name type="scientific">Pluteus cervinus</name>
    <dbReference type="NCBI Taxonomy" id="181527"/>
    <lineage>
        <taxon>Eukaryota</taxon>
        <taxon>Fungi</taxon>
        <taxon>Dikarya</taxon>
        <taxon>Basidiomycota</taxon>
        <taxon>Agaricomycotina</taxon>
        <taxon>Agaricomycetes</taxon>
        <taxon>Agaricomycetidae</taxon>
        <taxon>Agaricales</taxon>
        <taxon>Pluteineae</taxon>
        <taxon>Pluteaceae</taxon>
        <taxon>Pluteus</taxon>
    </lineage>
</organism>
<evidence type="ECO:0000313" key="1">
    <source>
        <dbReference type="EMBL" id="TFK72328.1"/>
    </source>
</evidence>
<gene>
    <name evidence="1" type="ORF">BDN72DRAFT_334048</name>
</gene>
<dbReference type="EMBL" id="ML208286">
    <property type="protein sequence ID" value="TFK72328.1"/>
    <property type="molecule type" value="Genomic_DNA"/>
</dbReference>